<evidence type="ECO:0000256" key="11">
    <source>
        <dbReference type="SAM" id="MobiDB-lite"/>
    </source>
</evidence>
<dbReference type="InterPro" id="IPR023395">
    <property type="entry name" value="MCP_dom_sf"/>
</dbReference>
<evidence type="ECO:0000256" key="10">
    <source>
        <dbReference type="RuleBase" id="RU000488"/>
    </source>
</evidence>
<keyword evidence="5" id="KW-0677">Repeat</keyword>
<keyword evidence="7" id="KW-0496">Mitochondrion</keyword>
<evidence type="ECO:0000256" key="6">
    <source>
        <dbReference type="ARBA" id="ARBA00022989"/>
    </source>
</evidence>
<feature type="compositionally biased region" description="Low complexity" evidence="11">
    <location>
        <begin position="58"/>
        <end position="80"/>
    </location>
</feature>
<keyword evidence="3 10" id="KW-0813">Transport</keyword>
<proteinExistence type="inferred from homology"/>
<keyword evidence="13" id="KW-1185">Reference proteome</keyword>
<dbReference type="InterPro" id="IPR050567">
    <property type="entry name" value="Mitochondrial_Carrier"/>
</dbReference>
<organism evidence="12 13">
    <name type="scientific">Pycnococcus provasolii</name>
    <dbReference type="NCBI Taxonomy" id="41880"/>
    <lineage>
        <taxon>Eukaryota</taxon>
        <taxon>Viridiplantae</taxon>
        <taxon>Chlorophyta</taxon>
        <taxon>Pseudoscourfieldiophyceae</taxon>
        <taxon>Pseudoscourfieldiales</taxon>
        <taxon>Pycnococcaceae</taxon>
        <taxon>Pycnococcus</taxon>
    </lineage>
</organism>
<protein>
    <recommendedName>
        <fullName evidence="14">Mitochondrial carrier protein</fullName>
    </recommendedName>
</protein>
<dbReference type="GO" id="GO:0022857">
    <property type="term" value="F:transmembrane transporter activity"/>
    <property type="evidence" value="ECO:0007669"/>
    <property type="project" value="TreeGrafter"/>
</dbReference>
<gene>
    <name evidence="12" type="ORF">PPROV_000919800</name>
</gene>
<dbReference type="EMBL" id="BNJQ01000029">
    <property type="protein sequence ID" value="GHP10467.1"/>
    <property type="molecule type" value="Genomic_DNA"/>
</dbReference>
<feature type="repeat" description="Solcar" evidence="9">
    <location>
        <begin position="93"/>
        <end position="175"/>
    </location>
</feature>
<dbReference type="Gene3D" id="1.50.40.10">
    <property type="entry name" value="Mitochondrial carrier domain"/>
    <property type="match status" value="1"/>
</dbReference>
<evidence type="ECO:0000256" key="5">
    <source>
        <dbReference type="ARBA" id="ARBA00022737"/>
    </source>
</evidence>
<sequence>MSRAPTASSVRLPQGVPLSDINVTPMMPAHMNPVFGVGVGGLSFGGGAASGALGLAAATSSSSSSSPSSSSSQSTHLGSTGSPGGLPRRVGSRNASSEALAGCVSGVVGTIIGYPLDALKNRTHVSPGVPVSRIAFQMMRTEGIVGTYRGIASPLFSMTILNALTFPAFGMWRKQVDQAMGNQTVGGWRPFVAGALVGPVTAFVSTPFEIIKIQSQITGAQIRTRTLLSAGSKAAAFAAVANTNLPFHHTAAGLCEKSHAHALKMKTKVPRSAYTTLVDVVERAGPRALWTGLSVNMLRESAFFFTYFGVYENLKPLIVENVSETFATPIAGAISGASSWLGAVPLDVIKTRVQAQPLHVIAARPSPGIQPWSGGALAKARKMFKSGGIRALYVGTLPTVCRAFIVSATRFTAYEFAVEKLR</sequence>
<dbReference type="OrthoDB" id="193856at2759"/>
<comment type="caution">
    <text evidence="12">The sequence shown here is derived from an EMBL/GenBank/DDBJ whole genome shotgun (WGS) entry which is preliminary data.</text>
</comment>
<dbReference type="Proteomes" id="UP000660262">
    <property type="component" value="Unassembled WGS sequence"/>
</dbReference>
<dbReference type="PANTHER" id="PTHR45624">
    <property type="entry name" value="MITOCHONDRIAL BASIC AMINO ACIDS TRANSPORTER-RELATED"/>
    <property type="match status" value="1"/>
</dbReference>
<feature type="repeat" description="Solcar" evidence="9">
    <location>
        <begin position="185"/>
        <end position="317"/>
    </location>
</feature>
<comment type="subcellular location">
    <subcellularLocation>
        <location evidence="1">Mitochondrion membrane</location>
        <topology evidence="1">Multi-pass membrane protein</topology>
    </subcellularLocation>
</comment>
<evidence type="ECO:0008006" key="14">
    <source>
        <dbReference type="Google" id="ProtNLM"/>
    </source>
</evidence>
<dbReference type="Pfam" id="PF00153">
    <property type="entry name" value="Mito_carr"/>
    <property type="match status" value="3"/>
</dbReference>
<evidence type="ECO:0000256" key="1">
    <source>
        <dbReference type="ARBA" id="ARBA00004225"/>
    </source>
</evidence>
<evidence type="ECO:0000256" key="7">
    <source>
        <dbReference type="ARBA" id="ARBA00023128"/>
    </source>
</evidence>
<dbReference type="PROSITE" id="PS50920">
    <property type="entry name" value="SOLCAR"/>
    <property type="match status" value="3"/>
</dbReference>
<evidence type="ECO:0000313" key="12">
    <source>
        <dbReference type="EMBL" id="GHP10467.1"/>
    </source>
</evidence>
<evidence type="ECO:0000256" key="2">
    <source>
        <dbReference type="ARBA" id="ARBA00006375"/>
    </source>
</evidence>
<evidence type="ECO:0000256" key="4">
    <source>
        <dbReference type="ARBA" id="ARBA00022692"/>
    </source>
</evidence>
<feature type="region of interest" description="Disordered" evidence="11">
    <location>
        <begin position="58"/>
        <end position="92"/>
    </location>
</feature>
<reference evidence="12" key="1">
    <citation type="submission" date="2020-10" db="EMBL/GenBank/DDBJ databases">
        <title>Unveiling of a novel bifunctional photoreceptor, Dualchrome1, isolated from a cosmopolitan green alga.</title>
        <authorList>
            <person name="Suzuki S."/>
            <person name="Kawachi M."/>
        </authorList>
    </citation>
    <scope>NUCLEOTIDE SEQUENCE</scope>
    <source>
        <strain evidence="12">NIES 2893</strain>
    </source>
</reference>
<evidence type="ECO:0000256" key="8">
    <source>
        <dbReference type="ARBA" id="ARBA00023136"/>
    </source>
</evidence>
<evidence type="ECO:0000313" key="13">
    <source>
        <dbReference type="Proteomes" id="UP000660262"/>
    </source>
</evidence>
<keyword evidence="4 9" id="KW-0812">Transmembrane</keyword>
<comment type="similarity">
    <text evidence="2 10">Belongs to the mitochondrial carrier (TC 2.A.29) family.</text>
</comment>
<dbReference type="GO" id="GO:0031966">
    <property type="term" value="C:mitochondrial membrane"/>
    <property type="evidence" value="ECO:0007669"/>
    <property type="project" value="UniProtKB-SubCell"/>
</dbReference>
<dbReference type="SUPFAM" id="SSF103506">
    <property type="entry name" value="Mitochondrial carrier"/>
    <property type="match status" value="1"/>
</dbReference>
<feature type="repeat" description="Solcar" evidence="9">
    <location>
        <begin position="323"/>
        <end position="420"/>
    </location>
</feature>
<evidence type="ECO:0000256" key="9">
    <source>
        <dbReference type="PROSITE-ProRule" id="PRU00282"/>
    </source>
</evidence>
<name>A0A830HZZ9_9CHLO</name>
<keyword evidence="8 9" id="KW-0472">Membrane</keyword>
<evidence type="ECO:0000256" key="3">
    <source>
        <dbReference type="ARBA" id="ARBA00022448"/>
    </source>
</evidence>
<dbReference type="AlphaFoldDB" id="A0A830HZZ9"/>
<dbReference type="InterPro" id="IPR018108">
    <property type="entry name" value="MCP_transmembrane"/>
</dbReference>
<keyword evidence="6" id="KW-1133">Transmembrane helix</keyword>
<accession>A0A830HZZ9</accession>
<dbReference type="PANTHER" id="PTHR45624:SF10">
    <property type="entry name" value="SLC (SOLUTE CARRIER) HOMOLOG"/>
    <property type="match status" value="1"/>
</dbReference>